<keyword evidence="6" id="KW-0223">Dioxygenase</keyword>
<name>F6V8N0_CIOIN</name>
<dbReference type="OrthoDB" id="406634at2759"/>
<dbReference type="Pfam" id="PF06155">
    <property type="entry name" value="GBBH-like_N"/>
    <property type="match status" value="1"/>
</dbReference>
<evidence type="ECO:0000256" key="6">
    <source>
        <dbReference type="ARBA" id="ARBA00022964"/>
    </source>
</evidence>
<evidence type="ECO:0000256" key="8">
    <source>
        <dbReference type="ARBA" id="ARBA00023004"/>
    </source>
</evidence>
<reference evidence="11" key="2">
    <citation type="submission" date="2025-08" db="UniProtKB">
        <authorList>
            <consortium name="Ensembl"/>
        </authorList>
    </citation>
    <scope>IDENTIFICATION</scope>
</reference>
<keyword evidence="12" id="KW-1185">Reference proteome</keyword>
<dbReference type="InParanoid" id="F6V8N0"/>
<evidence type="ECO:0000256" key="7">
    <source>
        <dbReference type="ARBA" id="ARBA00023002"/>
    </source>
</evidence>
<dbReference type="FunCoup" id="F6V8N0">
    <property type="interactions" value="3"/>
</dbReference>
<dbReference type="InterPro" id="IPR003819">
    <property type="entry name" value="TauD/TfdA-like"/>
</dbReference>
<dbReference type="InterPro" id="IPR038492">
    <property type="entry name" value="GBBH-like_N_sf"/>
</dbReference>
<dbReference type="Ensembl" id="ENSCINT00000008524.3">
    <property type="protein sequence ID" value="ENSCINP00000008524.3"/>
    <property type="gene ID" value="ENSCING00000004129.3"/>
</dbReference>
<reference evidence="12" key="1">
    <citation type="journal article" date="2002" name="Science">
        <title>The draft genome of Ciona intestinalis: insights into chordate and vertebrate origins.</title>
        <authorList>
            <person name="Dehal P."/>
            <person name="Satou Y."/>
            <person name="Campbell R.K."/>
            <person name="Chapman J."/>
            <person name="Degnan B."/>
            <person name="De Tomaso A."/>
            <person name="Davidson B."/>
            <person name="Di Gregorio A."/>
            <person name="Gelpke M."/>
            <person name="Goodstein D.M."/>
            <person name="Harafuji N."/>
            <person name="Hastings K.E."/>
            <person name="Ho I."/>
            <person name="Hotta K."/>
            <person name="Huang W."/>
            <person name="Kawashima T."/>
            <person name="Lemaire P."/>
            <person name="Martinez D."/>
            <person name="Meinertzhagen I.A."/>
            <person name="Necula S."/>
            <person name="Nonaka M."/>
            <person name="Putnam N."/>
            <person name="Rash S."/>
            <person name="Saiga H."/>
            <person name="Satake M."/>
            <person name="Terry A."/>
            <person name="Yamada L."/>
            <person name="Wang H.G."/>
            <person name="Awazu S."/>
            <person name="Azumi K."/>
            <person name="Boore J."/>
            <person name="Branno M."/>
            <person name="Chin-Bow S."/>
            <person name="DeSantis R."/>
            <person name="Doyle S."/>
            <person name="Francino P."/>
            <person name="Keys D.N."/>
            <person name="Haga S."/>
            <person name="Hayashi H."/>
            <person name="Hino K."/>
            <person name="Imai K.S."/>
            <person name="Inaba K."/>
            <person name="Kano S."/>
            <person name="Kobayashi K."/>
            <person name="Kobayashi M."/>
            <person name="Lee B.I."/>
            <person name="Makabe K.W."/>
            <person name="Manohar C."/>
            <person name="Matassi G."/>
            <person name="Medina M."/>
            <person name="Mochizuki Y."/>
            <person name="Mount S."/>
            <person name="Morishita T."/>
            <person name="Miura S."/>
            <person name="Nakayama A."/>
            <person name="Nishizaka S."/>
            <person name="Nomoto H."/>
            <person name="Ohta F."/>
            <person name="Oishi K."/>
            <person name="Rigoutsos I."/>
            <person name="Sano M."/>
            <person name="Sasaki A."/>
            <person name="Sasakura Y."/>
            <person name="Shoguchi E."/>
            <person name="Shin-i T."/>
            <person name="Spagnuolo A."/>
            <person name="Stainier D."/>
            <person name="Suzuki M.M."/>
            <person name="Tassy O."/>
            <person name="Takatori N."/>
            <person name="Tokuoka M."/>
            <person name="Yagi K."/>
            <person name="Yoshizaki F."/>
            <person name="Wada S."/>
            <person name="Zhang C."/>
            <person name="Hyatt P.D."/>
            <person name="Larimer F."/>
            <person name="Detter C."/>
            <person name="Doggett N."/>
            <person name="Glavina T."/>
            <person name="Hawkins T."/>
            <person name="Richardson P."/>
            <person name="Lucas S."/>
            <person name="Kohara Y."/>
            <person name="Levine M."/>
            <person name="Satoh N."/>
            <person name="Rokhsar D.S."/>
        </authorList>
    </citation>
    <scope>NUCLEOTIDE SEQUENCE [LARGE SCALE GENOMIC DNA]</scope>
</reference>
<reference evidence="11" key="3">
    <citation type="submission" date="2025-09" db="UniProtKB">
        <authorList>
            <consortium name="Ensembl"/>
        </authorList>
    </citation>
    <scope>IDENTIFICATION</scope>
</reference>
<evidence type="ECO:0000313" key="11">
    <source>
        <dbReference type="Ensembl" id="ENSCINP00000008524.3"/>
    </source>
</evidence>
<dbReference type="GO" id="GO:0005739">
    <property type="term" value="C:mitochondrion"/>
    <property type="evidence" value="ECO:0000318"/>
    <property type="project" value="GO_Central"/>
</dbReference>
<dbReference type="Gene3D" id="3.60.130.10">
    <property type="entry name" value="Clavaminate synthase-like"/>
    <property type="match status" value="1"/>
</dbReference>
<dbReference type="InterPro" id="IPR010376">
    <property type="entry name" value="GBBH-like_N"/>
</dbReference>
<keyword evidence="4" id="KW-0479">Metal-binding</keyword>
<organism evidence="11 12">
    <name type="scientific">Ciona intestinalis</name>
    <name type="common">Transparent sea squirt</name>
    <name type="synonym">Ascidia intestinalis</name>
    <dbReference type="NCBI Taxonomy" id="7719"/>
    <lineage>
        <taxon>Eukaryota</taxon>
        <taxon>Metazoa</taxon>
        <taxon>Chordata</taxon>
        <taxon>Tunicata</taxon>
        <taxon>Ascidiacea</taxon>
        <taxon>Phlebobranchia</taxon>
        <taxon>Cionidae</taxon>
        <taxon>Ciona</taxon>
    </lineage>
</organism>
<comment type="similarity">
    <text evidence="3">Belongs to the gamma-BBH/TMLD family.</text>
</comment>
<feature type="domain" description="Gamma-butyrobetaine hydroxylase-like N-terminal" evidence="10">
    <location>
        <begin position="13"/>
        <end position="69"/>
    </location>
</feature>
<dbReference type="Gene3D" id="3.30.2020.30">
    <property type="match status" value="1"/>
</dbReference>
<feature type="domain" description="TauD/TfdA-like" evidence="9">
    <location>
        <begin position="127"/>
        <end position="371"/>
    </location>
</feature>
<dbReference type="STRING" id="7719.ENSCINP00000008524"/>
<dbReference type="GeneTree" id="ENSGT00530000063582"/>
<comment type="cofactor">
    <cofactor evidence="1">
        <name>Fe(2+)</name>
        <dbReference type="ChEBI" id="CHEBI:29033"/>
    </cofactor>
</comment>
<dbReference type="GO" id="GO:0046872">
    <property type="term" value="F:metal ion binding"/>
    <property type="evidence" value="ECO:0007669"/>
    <property type="project" value="UniProtKB-KW"/>
</dbReference>
<evidence type="ECO:0000259" key="9">
    <source>
        <dbReference type="Pfam" id="PF02668"/>
    </source>
</evidence>
<protein>
    <submittedName>
        <fullName evidence="11">Gamma-butyrobetaine dioxygenase</fullName>
    </submittedName>
</protein>
<dbReference type="HOGENOM" id="CLU_021859_2_0_1"/>
<dbReference type="Proteomes" id="UP000008144">
    <property type="component" value="Unassembled WGS sequence"/>
</dbReference>
<keyword evidence="8" id="KW-0408">Iron</keyword>
<evidence type="ECO:0000259" key="10">
    <source>
        <dbReference type="Pfam" id="PF06155"/>
    </source>
</evidence>
<evidence type="ECO:0000256" key="5">
    <source>
        <dbReference type="ARBA" id="ARBA00022873"/>
    </source>
</evidence>
<evidence type="ECO:0000256" key="4">
    <source>
        <dbReference type="ARBA" id="ARBA00022723"/>
    </source>
</evidence>
<keyword evidence="7" id="KW-0560">Oxidoreductase</keyword>
<dbReference type="CDD" id="cd00250">
    <property type="entry name" value="CAS_like"/>
    <property type="match status" value="1"/>
</dbReference>
<evidence type="ECO:0000256" key="1">
    <source>
        <dbReference type="ARBA" id="ARBA00001954"/>
    </source>
</evidence>
<dbReference type="GO" id="GO:0016706">
    <property type="term" value="F:2-oxoglutarate-dependent dioxygenase activity"/>
    <property type="evidence" value="ECO:0007669"/>
    <property type="project" value="UniProtKB-ARBA"/>
</dbReference>
<dbReference type="SUPFAM" id="SSF51197">
    <property type="entry name" value="Clavaminate synthase-like"/>
    <property type="match status" value="1"/>
</dbReference>
<dbReference type="AlphaFoldDB" id="F6V8N0"/>
<dbReference type="InterPro" id="IPR042098">
    <property type="entry name" value="TauD-like_sf"/>
</dbReference>
<dbReference type="GeneID" id="100177042"/>
<dbReference type="GO" id="GO:0045329">
    <property type="term" value="P:carnitine biosynthetic process"/>
    <property type="evidence" value="ECO:0000318"/>
    <property type="project" value="GO_Central"/>
</dbReference>
<evidence type="ECO:0000256" key="2">
    <source>
        <dbReference type="ARBA" id="ARBA00005022"/>
    </source>
</evidence>
<gene>
    <name evidence="11" type="primary">LOC100177042</name>
</gene>
<evidence type="ECO:0000256" key="3">
    <source>
        <dbReference type="ARBA" id="ARBA00008654"/>
    </source>
</evidence>
<keyword evidence="5" id="KW-0124">Carnitine biosynthesis</keyword>
<dbReference type="Pfam" id="PF02668">
    <property type="entry name" value="TauD"/>
    <property type="match status" value="1"/>
</dbReference>
<proteinExistence type="inferred from homology"/>
<dbReference type="RefSeq" id="XP_002119838.1">
    <property type="nucleotide sequence ID" value="XM_002119802.4"/>
</dbReference>
<sequence>MNSAMLSDVYINPEKKSVETLWKDGHRSIYHVTWLRFNCRCKVCKRTVIGELNIHRSQFPSDLRIKDARLTKNGSFLELEIIGEVVDGHVINIDSGWLKSACYCDQCLHEMLQERTLHFVDPTKVEVPKIDYNELDTQEGMLNWMKQVIDIGFVVIQNVPLEEGACIKVGEKISPVLQNTYGKLFDVLDNQSTENIANSQIWLPLHTDQCHYEAGPGVQLLHAIQFDDCVQGGESLLVDMFYVLETFRKEFPEDFNILSKVPVPFGTIDYQRKNPCYLYTRKPVIVTDYDDQIVGFNFNKGIEEPLRIHAKYVEKFYQAYNKLDRMINRNEFVFKHRLRTGELLFFNNRRMLHSREAYMSNGGRRRLQGCYISMEELRSKYVVCARLMGNLDVVAPKIGNGSAV</sequence>
<accession>A0A1W2W4C0</accession>
<evidence type="ECO:0000313" key="12">
    <source>
        <dbReference type="Proteomes" id="UP000008144"/>
    </source>
</evidence>
<dbReference type="UniPathway" id="UPA00118"/>
<accession>F6V8N0</accession>
<dbReference type="OMA" id="TRRICGA"/>
<dbReference type="FunFam" id="3.30.2020.30:FF:000002">
    <property type="entry name" value="Putative gamma-butyrobetaine dioxygenase"/>
    <property type="match status" value="1"/>
</dbReference>
<dbReference type="PANTHER" id="PTHR10696:SF25">
    <property type="entry name" value="OXIDOREDUCTASE AIM17-RELATED"/>
    <property type="match status" value="1"/>
</dbReference>
<dbReference type="InterPro" id="IPR050411">
    <property type="entry name" value="AlphaKG_dependent_hydroxylases"/>
</dbReference>
<comment type="pathway">
    <text evidence="2">Amine and polyamine biosynthesis; carnitine biosynthesis.</text>
</comment>
<dbReference type="PANTHER" id="PTHR10696">
    <property type="entry name" value="GAMMA-BUTYROBETAINE HYDROXYLASE-RELATED"/>
    <property type="match status" value="1"/>
</dbReference>
<dbReference type="KEGG" id="cin:100177042"/>